<dbReference type="PANTHER" id="PTHR38937">
    <property type="entry name" value="MEMBRANE PROTEIN OF ER BODY-LIKE PROTEIN"/>
    <property type="match status" value="1"/>
</dbReference>
<feature type="transmembrane region" description="Helical" evidence="1">
    <location>
        <begin position="255"/>
        <end position="279"/>
    </location>
</feature>
<gene>
    <name evidence="2" type="ORF">Fmac_007453</name>
</gene>
<keyword evidence="1" id="KW-0812">Transmembrane</keyword>
<evidence type="ECO:0000256" key="1">
    <source>
        <dbReference type="SAM" id="Phobius"/>
    </source>
</evidence>
<feature type="transmembrane region" description="Helical" evidence="1">
    <location>
        <begin position="291"/>
        <end position="311"/>
    </location>
</feature>
<comment type="caution">
    <text evidence="2">The sequence shown here is derived from an EMBL/GenBank/DDBJ whole genome shotgun (WGS) entry which is preliminary data.</text>
</comment>
<keyword evidence="1" id="KW-0472">Membrane</keyword>
<organism evidence="2 3">
    <name type="scientific">Flemingia macrophylla</name>
    <dbReference type="NCBI Taxonomy" id="520843"/>
    <lineage>
        <taxon>Eukaryota</taxon>
        <taxon>Viridiplantae</taxon>
        <taxon>Streptophyta</taxon>
        <taxon>Embryophyta</taxon>
        <taxon>Tracheophyta</taxon>
        <taxon>Spermatophyta</taxon>
        <taxon>Magnoliopsida</taxon>
        <taxon>eudicotyledons</taxon>
        <taxon>Gunneridae</taxon>
        <taxon>Pentapetalae</taxon>
        <taxon>rosids</taxon>
        <taxon>fabids</taxon>
        <taxon>Fabales</taxon>
        <taxon>Fabaceae</taxon>
        <taxon>Papilionoideae</taxon>
        <taxon>50 kb inversion clade</taxon>
        <taxon>NPAAA clade</taxon>
        <taxon>indigoferoid/millettioid clade</taxon>
        <taxon>Phaseoleae</taxon>
        <taxon>Flemingia</taxon>
    </lineage>
</organism>
<keyword evidence="1" id="KW-1133">Transmembrane helix</keyword>
<sequence length="373" mass="40138">MKRDIVADVSKRESVLVATVATTEILLNAGKPAKDAILKSYEGSPIFDKSQKDADKSLEIAQDSYSSVLEEAQSPAQSFGNSLAANDVAHEKQSSRVDSTIPSNQDFKDVSRDIEEEIKPSVAKEKEEAFITSTSQTADSIPIERAIVTETQTEIYIGEQPRAEIVGHQEWEILKSIVYGGLVESITSLGVVSSAAASGTAPVNIIALGLANLIGGLFVIGHNVIDLKNDHFGGDSLRMNVQDRYQELLGHRENFLLHTVVAVLSFLIFGSVPVVVYGLLITKNYYSEVKITAVAAASVVCIIMLASGKVYTNRPPKSHVKTVLHYVTLALATSGISYIAGDLVKNLLEKISGSESGYVLNMPLSGTTRMKPA</sequence>
<dbReference type="AlphaFoldDB" id="A0ABD1MVN9"/>
<feature type="transmembrane region" description="Helical" evidence="1">
    <location>
        <begin position="203"/>
        <end position="225"/>
    </location>
</feature>
<feature type="transmembrane region" description="Helical" evidence="1">
    <location>
        <begin position="323"/>
        <end position="341"/>
    </location>
</feature>
<proteinExistence type="predicted"/>
<dbReference type="InterPro" id="IPR052843">
    <property type="entry name" value="ER_body_metal_sequester"/>
</dbReference>
<dbReference type="Proteomes" id="UP001603857">
    <property type="component" value="Unassembled WGS sequence"/>
</dbReference>
<keyword evidence="3" id="KW-1185">Reference proteome</keyword>
<reference evidence="2 3" key="1">
    <citation type="submission" date="2024-08" db="EMBL/GenBank/DDBJ databases">
        <title>Insights into the chromosomal genome structure of Flemingia macrophylla.</title>
        <authorList>
            <person name="Ding Y."/>
            <person name="Zhao Y."/>
            <person name="Bi W."/>
            <person name="Wu M."/>
            <person name="Zhao G."/>
            <person name="Gong Y."/>
            <person name="Li W."/>
            <person name="Zhang P."/>
        </authorList>
    </citation>
    <scope>NUCLEOTIDE SEQUENCE [LARGE SCALE GENOMIC DNA]</scope>
    <source>
        <strain evidence="2">DYQJB</strain>
        <tissue evidence="2">Leaf</tissue>
    </source>
</reference>
<protein>
    <recommendedName>
        <fullName evidence="4">Membrane protein of ER body-like protein</fullName>
    </recommendedName>
</protein>
<dbReference type="EMBL" id="JBGMDY010000003">
    <property type="protein sequence ID" value="KAL2339513.1"/>
    <property type="molecule type" value="Genomic_DNA"/>
</dbReference>
<name>A0ABD1MVN9_9FABA</name>
<evidence type="ECO:0000313" key="3">
    <source>
        <dbReference type="Proteomes" id="UP001603857"/>
    </source>
</evidence>
<dbReference type="PANTHER" id="PTHR38937:SF2">
    <property type="entry name" value="MEMBRANE PROTEIN OF ER BODY-LIKE PROTEIN ISOFORM X1"/>
    <property type="match status" value="1"/>
</dbReference>
<evidence type="ECO:0008006" key="4">
    <source>
        <dbReference type="Google" id="ProtNLM"/>
    </source>
</evidence>
<evidence type="ECO:0000313" key="2">
    <source>
        <dbReference type="EMBL" id="KAL2339513.1"/>
    </source>
</evidence>
<accession>A0ABD1MVN9</accession>